<dbReference type="InterPro" id="IPR012858">
    <property type="entry name" value="DC_STAMP-like"/>
</dbReference>
<feature type="transmembrane region" description="Helical" evidence="6">
    <location>
        <begin position="495"/>
        <end position="519"/>
    </location>
</feature>
<evidence type="ECO:0000256" key="4">
    <source>
        <dbReference type="ARBA" id="ARBA00023136"/>
    </source>
</evidence>
<organism evidence="8 9">
    <name type="scientific">Haemonchus contortus</name>
    <name type="common">Barber pole worm</name>
    <dbReference type="NCBI Taxonomy" id="6289"/>
    <lineage>
        <taxon>Eukaryota</taxon>
        <taxon>Metazoa</taxon>
        <taxon>Ecdysozoa</taxon>
        <taxon>Nematoda</taxon>
        <taxon>Chromadorea</taxon>
        <taxon>Rhabditida</taxon>
        <taxon>Rhabditina</taxon>
        <taxon>Rhabditomorpha</taxon>
        <taxon>Strongyloidea</taxon>
        <taxon>Trichostrongylidae</taxon>
        <taxon>Haemonchus</taxon>
    </lineage>
</organism>
<dbReference type="WBParaSite" id="HCON_00143270-00001">
    <property type="protein sequence ID" value="HCON_00143270-00001"/>
    <property type="gene ID" value="HCON_00143270"/>
</dbReference>
<evidence type="ECO:0000313" key="9">
    <source>
        <dbReference type="WBParaSite" id="HCON_00143270-00001"/>
    </source>
</evidence>
<feature type="transmembrane region" description="Helical" evidence="6">
    <location>
        <begin position="413"/>
        <end position="432"/>
    </location>
</feature>
<keyword evidence="8" id="KW-1185">Reference proteome</keyword>
<feature type="transmembrane region" description="Helical" evidence="6">
    <location>
        <begin position="586"/>
        <end position="603"/>
    </location>
</feature>
<dbReference type="PANTHER" id="PTHR21041">
    <property type="entry name" value="DENDRITIC CELL-SPECIFIC TRANSMEMBRANE PROTEIN"/>
    <property type="match status" value="1"/>
</dbReference>
<evidence type="ECO:0000313" key="8">
    <source>
        <dbReference type="Proteomes" id="UP000025227"/>
    </source>
</evidence>
<dbReference type="AlphaFoldDB" id="A0A7I4YTY3"/>
<keyword evidence="4 6" id="KW-0472">Membrane</keyword>
<feature type="domain" description="Dendritic cell-specific transmembrane protein-like" evidence="7">
    <location>
        <begin position="440"/>
        <end position="634"/>
    </location>
</feature>
<evidence type="ECO:0000256" key="1">
    <source>
        <dbReference type="ARBA" id="ARBA00004141"/>
    </source>
</evidence>
<dbReference type="OMA" id="DAKDNCM"/>
<dbReference type="OrthoDB" id="5985669at2759"/>
<evidence type="ECO:0000256" key="2">
    <source>
        <dbReference type="ARBA" id="ARBA00022692"/>
    </source>
</evidence>
<feature type="transmembrane region" description="Helical" evidence="6">
    <location>
        <begin position="113"/>
        <end position="137"/>
    </location>
</feature>
<feature type="transmembrane region" description="Helical" evidence="6">
    <location>
        <begin position="81"/>
        <end position="101"/>
    </location>
</feature>
<keyword evidence="2 6" id="KW-0812">Transmembrane</keyword>
<evidence type="ECO:0000256" key="6">
    <source>
        <dbReference type="SAM" id="Phobius"/>
    </source>
</evidence>
<feature type="compositionally biased region" description="Acidic residues" evidence="5">
    <location>
        <begin position="739"/>
        <end position="752"/>
    </location>
</feature>
<dbReference type="InterPro" id="IPR051856">
    <property type="entry name" value="CSR-E3_Ligase_Protein"/>
</dbReference>
<evidence type="ECO:0000259" key="7">
    <source>
        <dbReference type="Pfam" id="PF07782"/>
    </source>
</evidence>
<reference evidence="9" key="1">
    <citation type="submission" date="2020-12" db="UniProtKB">
        <authorList>
            <consortium name="WormBaseParasite"/>
        </authorList>
    </citation>
    <scope>IDENTIFICATION</scope>
    <source>
        <strain evidence="9">MHco3</strain>
    </source>
</reference>
<feature type="region of interest" description="Disordered" evidence="5">
    <location>
        <begin position="739"/>
        <end position="759"/>
    </location>
</feature>
<sequence>MTIWKLLKAKREAHAALNKFLFDAENAKREQLGLGKILTTKQAIKRKLSCLYPPWRENFVAYTFYDRIFSKGTLEYAVVRLIRNVVIVEVFGMVMYIVFSYKYVNNPEKLGTVVSIIIHTFLALMFVFPPLMSYFMLAVHRMISTKVRTLLLLLMISMSFEGPAMNAVTNIYRVGEGLGCVQTDVTSSLEDVKGRAGDFKEMIANKLQTLVIKMAAPVNEFRLLLRKIHSKIRRMVESIRRQFRALSNLTNSCKRFMKKPYSICKNFFEKMFISCVSTDNAISLPGCELIKKSSSVCESAGAGIEGNVCNFPSAAKQVIMSGYFLLSRNFFSAATTTAEESFFLQAETMQQVGEGLETAKKEIVDMRNLDIHYRKTDEGADILTVHKKIQKSLHDVVAQYILFFEAIQTAIKWVFIPATMLWPFITTALFTFKFNYREDFENTYLTREFENIDLDMALRGRTKALPLNKEEKEKYIPRNSWKMTSRERTYYRLRLVMTLILSATPFCFICMDEAVYSILSNVYYYTGLVHVDYPSHYELKISGKGESAKILRSIQEVFSPLTSNISERDSRWRECFVNPSQPDRNTFWSIVLMFVAAVFLCRFQTAQVWMSRQTLVLAEYLFPDRVRPRALTLYNRILQDRKNVLGAMMNEQKKQLADDQVAGRETIVRRGMQSRGYIMVNCSLCSAQDLRVADESNTRLCVSCGAYYCIQCFCLRRYCKECENDMQMVDRVELYYEDLTDDEESEEDEKEVDEDRSMF</sequence>
<keyword evidence="3 6" id="KW-1133">Transmembrane helix</keyword>
<dbReference type="Proteomes" id="UP000025227">
    <property type="component" value="Unplaced"/>
</dbReference>
<name>A0A7I4YTY3_HAECO</name>
<dbReference type="Pfam" id="PF26039">
    <property type="entry name" value="Dcst2"/>
    <property type="match status" value="1"/>
</dbReference>
<evidence type="ECO:0000256" key="5">
    <source>
        <dbReference type="SAM" id="MobiDB-lite"/>
    </source>
</evidence>
<evidence type="ECO:0000256" key="3">
    <source>
        <dbReference type="ARBA" id="ARBA00022989"/>
    </source>
</evidence>
<comment type="subcellular location">
    <subcellularLocation>
        <location evidence="1">Membrane</location>
        <topology evidence="1">Multi-pass membrane protein</topology>
    </subcellularLocation>
</comment>
<feature type="transmembrane region" description="Helical" evidence="6">
    <location>
        <begin position="149"/>
        <end position="168"/>
    </location>
</feature>
<proteinExistence type="predicted"/>
<dbReference type="GO" id="GO:0016020">
    <property type="term" value="C:membrane"/>
    <property type="evidence" value="ECO:0007669"/>
    <property type="project" value="UniProtKB-SubCell"/>
</dbReference>
<protein>
    <submittedName>
        <fullName evidence="9">DC_STAMP domain-containing protein</fullName>
    </submittedName>
</protein>
<dbReference type="Pfam" id="PF07782">
    <property type="entry name" value="DC_STAMP"/>
    <property type="match status" value="1"/>
</dbReference>
<accession>A0A7I4YTY3</accession>
<dbReference type="PANTHER" id="PTHR21041:SF9">
    <property type="entry name" value="DENDRITIC CELL-SPECIFIC TRANSMEMBRANE PROTEIN-LIKE DOMAIN-CONTAINING PROTEIN"/>
    <property type="match status" value="1"/>
</dbReference>